<organism evidence="1 2">
    <name type="scientific">Emiliania huxleyi (strain CCMP1516)</name>
    <dbReference type="NCBI Taxonomy" id="280463"/>
    <lineage>
        <taxon>Eukaryota</taxon>
        <taxon>Haptista</taxon>
        <taxon>Haptophyta</taxon>
        <taxon>Prymnesiophyceae</taxon>
        <taxon>Isochrysidales</taxon>
        <taxon>Noelaerhabdaceae</taxon>
        <taxon>Emiliania</taxon>
    </lineage>
</organism>
<sequence length="171" mass="18218">KFAPGLSVVQAYGGKKLVSPLTDVVEPKSQPKLPATKMTPLGGAGCYSPRGGEHLWLVTGTPFSNSTSQLLTQASMLGHWKRGLGLSRSASLAMTGGPASARFVDKLKRLMALSLPDADLETTWLTMSADERILYRLHCCADGAPSWADASRYSDSTIADVGTGRHRIDAE</sequence>
<evidence type="ECO:0000313" key="2">
    <source>
        <dbReference type="Proteomes" id="UP000013827"/>
    </source>
</evidence>
<dbReference type="RefSeq" id="XP_005776616.1">
    <property type="nucleotide sequence ID" value="XM_005776559.1"/>
</dbReference>
<dbReference type="KEGG" id="ehx:EMIHUDRAFT_254827"/>
<dbReference type="GeneID" id="17269734"/>
<accession>A0A0D3JL02</accession>
<dbReference type="Proteomes" id="UP000013827">
    <property type="component" value="Unassembled WGS sequence"/>
</dbReference>
<protein>
    <submittedName>
        <fullName evidence="1">Uncharacterized protein</fullName>
    </submittedName>
</protein>
<name>A0A0D3JL02_EMIH1</name>
<dbReference type="EnsemblProtists" id="EOD24187">
    <property type="protein sequence ID" value="EOD24187"/>
    <property type="gene ID" value="EMIHUDRAFT_254827"/>
</dbReference>
<dbReference type="AlphaFoldDB" id="A0A0D3JL02"/>
<dbReference type="PaxDb" id="2903-EOD24187"/>
<evidence type="ECO:0000313" key="1">
    <source>
        <dbReference type="EnsemblProtists" id="EOD24187"/>
    </source>
</evidence>
<reference evidence="1" key="2">
    <citation type="submission" date="2024-10" db="UniProtKB">
        <authorList>
            <consortium name="EnsemblProtists"/>
        </authorList>
    </citation>
    <scope>IDENTIFICATION</scope>
</reference>
<dbReference type="HOGENOM" id="CLU_1566996_0_0_1"/>
<proteinExistence type="predicted"/>
<reference evidence="2" key="1">
    <citation type="journal article" date="2013" name="Nature">
        <title>Pan genome of the phytoplankton Emiliania underpins its global distribution.</title>
        <authorList>
            <person name="Read B.A."/>
            <person name="Kegel J."/>
            <person name="Klute M.J."/>
            <person name="Kuo A."/>
            <person name="Lefebvre S.C."/>
            <person name="Maumus F."/>
            <person name="Mayer C."/>
            <person name="Miller J."/>
            <person name="Monier A."/>
            <person name="Salamov A."/>
            <person name="Young J."/>
            <person name="Aguilar M."/>
            <person name="Claverie J.M."/>
            <person name="Frickenhaus S."/>
            <person name="Gonzalez K."/>
            <person name="Herman E.K."/>
            <person name="Lin Y.C."/>
            <person name="Napier J."/>
            <person name="Ogata H."/>
            <person name="Sarno A.F."/>
            <person name="Shmutz J."/>
            <person name="Schroeder D."/>
            <person name="de Vargas C."/>
            <person name="Verret F."/>
            <person name="von Dassow P."/>
            <person name="Valentin K."/>
            <person name="Van de Peer Y."/>
            <person name="Wheeler G."/>
            <person name="Dacks J.B."/>
            <person name="Delwiche C.F."/>
            <person name="Dyhrman S.T."/>
            <person name="Glockner G."/>
            <person name="John U."/>
            <person name="Richards T."/>
            <person name="Worden A.Z."/>
            <person name="Zhang X."/>
            <person name="Grigoriev I.V."/>
            <person name="Allen A.E."/>
            <person name="Bidle K."/>
            <person name="Borodovsky M."/>
            <person name="Bowler C."/>
            <person name="Brownlee C."/>
            <person name="Cock J.M."/>
            <person name="Elias M."/>
            <person name="Gladyshev V.N."/>
            <person name="Groth M."/>
            <person name="Guda C."/>
            <person name="Hadaegh A."/>
            <person name="Iglesias-Rodriguez M.D."/>
            <person name="Jenkins J."/>
            <person name="Jones B.M."/>
            <person name="Lawson T."/>
            <person name="Leese F."/>
            <person name="Lindquist E."/>
            <person name="Lobanov A."/>
            <person name="Lomsadze A."/>
            <person name="Malik S.B."/>
            <person name="Marsh M.E."/>
            <person name="Mackinder L."/>
            <person name="Mock T."/>
            <person name="Mueller-Roeber B."/>
            <person name="Pagarete A."/>
            <person name="Parker M."/>
            <person name="Probert I."/>
            <person name="Quesneville H."/>
            <person name="Raines C."/>
            <person name="Rensing S.A."/>
            <person name="Riano-Pachon D.M."/>
            <person name="Richier S."/>
            <person name="Rokitta S."/>
            <person name="Shiraiwa Y."/>
            <person name="Soanes D.M."/>
            <person name="van der Giezen M."/>
            <person name="Wahlund T.M."/>
            <person name="Williams B."/>
            <person name="Wilson W."/>
            <person name="Wolfe G."/>
            <person name="Wurch L.L."/>
        </authorList>
    </citation>
    <scope>NUCLEOTIDE SEQUENCE</scope>
</reference>
<keyword evidence="2" id="KW-1185">Reference proteome</keyword>